<dbReference type="Gene3D" id="2.30.30.230">
    <property type="entry name" value="Fumarylacetoacetase, N-terminal domain"/>
    <property type="match status" value="1"/>
</dbReference>
<name>A0A9N9WP66_9DIPT</name>
<evidence type="ECO:0000256" key="11">
    <source>
        <dbReference type="ARBA" id="ARBA00023232"/>
    </source>
</evidence>
<feature type="active site" description="Proton acceptor" evidence="12">
    <location>
        <position position="129"/>
    </location>
</feature>
<dbReference type="GO" id="GO:0006559">
    <property type="term" value="P:L-phenylalanine catabolic process"/>
    <property type="evidence" value="ECO:0007669"/>
    <property type="project" value="UniProtKB-UniRule"/>
</dbReference>
<dbReference type="InterPro" id="IPR005959">
    <property type="entry name" value="Fumarylacetoacetase"/>
</dbReference>
<evidence type="ECO:0000256" key="13">
    <source>
        <dbReference type="PIRSR" id="PIRSR605959-2"/>
    </source>
</evidence>
<dbReference type="Pfam" id="PF09298">
    <property type="entry name" value="FAA_hydrolase_N"/>
    <property type="match status" value="1"/>
</dbReference>
<keyword evidence="9 14" id="KW-0460">Magnesium</keyword>
<feature type="binding site" evidence="14">
    <location>
        <position position="250"/>
    </location>
    <ligand>
        <name>Mg(2+)</name>
        <dbReference type="ChEBI" id="CHEBI:18420"/>
    </ligand>
</feature>
<dbReference type="PANTHER" id="PTHR43069:SF2">
    <property type="entry name" value="FUMARYLACETOACETASE"/>
    <property type="match status" value="1"/>
</dbReference>
<accession>A0A9N9WP66</accession>
<evidence type="ECO:0000259" key="16">
    <source>
        <dbReference type="Pfam" id="PF01557"/>
    </source>
</evidence>
<feature type="binding site" evidence="13">
    <location>
        <position position="237"/>
    </location>
    <ligand>
        <name>substrate</name>
    </ligand>
</feature>
<keyword evidence="6 14" id="KW-0479">Metal-binding</keyword>
<evidence type="ECO:0000256" key="12">
    <source>
        <dbReference type="PIRSR" id="PIRSR605959-1"/>
    </source>
</evidence>
<comment type="similarity">
    <text evidence="3 15">Belongs to the FAH family.</text>
</comment>
<reference evidence="18" key="2">
    <citation type="submission" date="2022-10" db="EMBL/GenBank/DDBJ databases">
        <authorList>
            <consortium name="ENA_rothamsted_submissions"/>
            <consortium name="culmorum"/>
            <person name="King R."/>
        </authorList>
    </citation>
    <scope>NUCLEOTIDE SEQUENCE</scope>
</reference>
<dbReference type="EMBL" id="OU895877">
    <property type="protein sequence ID" value="CAG9800390.1"/>
    <property type="molecule type" value="Genomic_DNA"/>
</dbReference>
<comment type="catalytic activity">
    <reaction evidence="1 15">
        <text>4-fumarylacetoacetate + H2O = acetoacetate + fumarate + H(+)</text>
        <dbReference type="Rhea" id="RHEA:10244"/>
        <dbReference type="ChEBI" id="CHEBI:13705"/>
        <dbReference type="ChEBI" id="CHEBI:15377"/>
        <dbReference type="ChEBI" id="CHEBI:15378"/>
        <dbReference type="ChEBI" id="CHEBI:18034"/>
        <dbReference type="ChEBI" id="CHEBI:29806"/>
        <dbReference type="EC" id="3.7.1.2"/>
    </reaction>
</comment>
<organism evidence="18 19">
    <name type="scientific">Chironomus riparius</name>
    <dbReference type="NCBI Taxonomy" id="315576"/>
    <lineage>
        <taxon>Eukaryota</taxon>
        <taxon>Metazoa</taxon>
        <taxon>Ecdysozoa</taxon>
        <taxon>Arthropoda</taxon>
        <taxon>Hexapoda</taxon>
        <taxon>Insecta</taxon>
        <taxon>Pterygota</taxon>
        <taxon>Neoptera</taxon>
        <taxon>Endopterygota</taxon>
        <taxon>Diptera</taxon>
        <taxon>Nematocera</taxon>
        <taxon>Chironomoidea</taxon>
        <taxon>Chironomidae</taxon>
        <taxon>Chironominae</taxon>
        <taxon>Chironomus</taxon>
    </lineage>
</organism>
<dbReference type="GO" id="GO:1902000">
    <property type="term" value="P:homogentisate catabolic process"/>
    <property type="evidence" value="ECO:0007669"/>
    <property type="project" value="TreeGrafter"/>
</dbReference>
<reference evidence="18" key="1">
    <citation type="submission" date="2022-01" db="EMBL/GenBank/DDBJ databases">
        <authorList>
            <person name="King R."/>
        </authorList>
    </citation>
    <scope>NUCLEOTIDE SEQUENCE</scope>
</reference>
<evidence type="ECO:0000256" key="6">
    <source>
        <dbReference type="ARBA" id="ARBA00022723"/>
    </source>
</evidence>
<gene>
    <name evidence="18" type="ORF">CHIRRI_LOCUS3333</name>
</gene>
<evidence type="ECO:0000313" key="19">
    <source>
        <dbReference type="Proteomes" id="UP001153620"/>
    </source>
</evidence>
<feature type="binding site" evidence="14">
    <location>
        <position position="230"/>
    </location>
    <ligand>
        <name>Ca(2+)</name>
        <dbReference type="ChEBI" id="CHEBI:29108"/>
    </ligand>
</feature>
<dbReference type="GO" id="GO:0046872">
    <property type="term" value="F:metal ion binding"/>
    <property type="evidence" value="ECO:0007669"/>
    <property type="project" value="UniProtKB-UniRule"/>
</dbReference>
<comment type="cofactor">
    <cofactor evidence="15">
        <name>Mg(2+)</name>
        <dbReference type="ChEBI" id="CHEBI:18420"/>
    </cofactor>
    <cofactor evidence="15">
        <name>Ca(2+)</name>
        <dbReference type="ChEBI" id="CHEBI:29108"/>
    </cofactor>
</comment>
<evidence type="ECO:0000256" key="15">
    <source>
        <dbReference type="RuleBase" id="RU366008"/>
    </source>
</evidence>
<keyword evidence="11 15" id="KW-0585">Phenylalanine catabolism</keyword>
<dbReference type="GO" id="GO:0006572">
    <property type="term" value="P:L-tyrosine catabolic process"/>
    <property type="evidence" value="ECO:0007669"/>
    <property type="project" value="UniProtKB-UniRule"/>
</dbReference>
<evidence type="ECO:0000259" key="17">
    <source>
        <dbReference type="Pfam" id="PF09298"/>
    </source>
</evidence>
<dbReference type="AlphaFoldDB" id="A0A9N9WP66"/>
<dbReference type="InterPro" id="IPR011234">
    <property type="entry name" value="Fumarylacetoacetase-like_C"/>
</dbReference>
<dbReference type="InterPro" id="IPR015377">
    <property type="entry name" value="Fumarylacetoacetase_N"/>
</dbReference>
<evidence type="ECO:0000256" key="3">
    <source>
        <dbReference type="ARBA" id="ARBA00010211"/>
    </source>
</evidence>
<dbReference type="InterPro" id="IPR036462">
    <property type="entry name" value="Fumarylacetoacetase_N_sf"/>
</dbReference>
<feature type="binding site" evidence="14">
    <location>
        <position position="195"/>
    </location>
    <ligand>
        <name>Ca(2+)</name>
        <dbReference type="ChEBI" id="CHEBI:29108"/>
    </ligand>
</feature>
<dbReference type="OrthoDB" id="9971669at2759"/>
<dbReference type="Pfam" id="PF01557">
    <property type="entry name" value="FAA_hydrolase"/>
    <property type="match status" value="1"/>
</dbReference>
<dbReference type="Gene3D" id="3.90.850.10">
    <property type="entry name" value="Fumarylacetoacetase-like, C-terminal domain"/>
    <property type="match status" value="1"/>
</dbReference>
<evidence type="ECO:0000256" key="5">
    <source>
        <dbReference type="ARBA" id="ARBA00014741"/>
    </source>
</evidence>
<evidence type="ECO:0000256" key="8">
    <source>
        <dbReference type="ARBA" id="ARBA00022837"/>
    </source>
</evidence>
<evidence type="ECO:0000313" key="18">
    <source>
        <dbReference type="EMBL" id="CAG9800390.1"/>
    </source>
</evidence>
<dbReference type="NCBIfam" id="TIGR01266">
    <property type="entry name" value="fum_ac_acetase"/>
    <property type="match status" value="1"/>
</dbReference>
<feature type="binding site" evidence="14">
    <location>
        <position position="254"/>
    </location>
    <ligand>
        <name>Mg(2+)</name>
        <dbReference type="ChEBI" id="CHEBI:18420"/>
    </ligand>
</feature>
<comment type="pathway">
    <text evidence="2 15">Amino-acid degradation; L-phenylalanine degradation; acetoacetate and fumarate from L-phenylalanine: step 6/6.</text>
</comment>
<feature type="binding site" evidence="14">
    <location>
        <position position="197"/>
    </location>
    <ligand>
        <name>Ca(2+)</name>
        <dbReference type="ChEBI" id="CHEBI:29108"/>
    </ligand>
</feature>
<evidence type="ECO:0000256" key="7">
    <source>
        <dbReference type="ARBA" id="ARBA00022801"/>
    </source>
</evidence>
<feature type="domain" description="Fumarylacetoacetase N-terminal" evidence="17">
    <location>
        <begin position="16"/>
        <end position="114"/>
    </location>
</feature>
<keyword evidence="10 15" id="KW-0828">Tyrosine catabolism</keyword>
<keyword evidence="7 15" id="KW-0378">Hydrolase</keyword>
<feature type="binding site" evidence="14">
    <location>
        <position position="230"/>
    </location>
    <ligand>
        <name>Mg(2+)</name>
        <dbReference type="ChEBI" id="CHEBI:18420"/>
    </ligand>
</feature>
<feature type="binding site" evidence="13">
    <location>
        <position position="138"/>
    </location>
    <ligand>
        <name>substrate</name>
    </ligand>
</feature>
<evidence type="ECO:0000256" key="1">
    <source>
        <dbReference type="ARBA" id="ARBA00000353"/>
    </source>
</evidence>
<evidence type="ECO:0000256" key="14">
    <source>
        <dbReference type="PIRSR" id="PIRSR605959-3"/>
    </source>
</evidence>
<evidence type="ECO:0000256" key="9">
    <source>
        <dbReference type="ARBA" id="ARBA00022842"/>
    </source>
</evidence>
<protein>
    <recommendedName>
        <fullName evidence="5 15">Fumarylacetoacetase</fullName>
        <ecNumber evidence="4 15">3.7.1.2</ecNumber>
    </recommendedName>
    <alternativeName>
        <fullName evidence="15">Fumarylacetoacetate hydrolase</fullName>
    </alternativeName>
</protein>
<dbReference type="SUPFAM" id="SSF63433">
    <property type="entry name" value="Fumarylacetoacetate hydrolase, FAH, N-terminal domain"/>
    <property type="match status" value="1"/>
</dbReference>
<feature type="binding site" evidence="14">
    <location>
        <position position="122"/>
    </location>
    <ligand>
        <name>Ca(2+)</name>
        <dbReference type="ChEBI" id="CHEBI:29108"/>
    </ligand>
</feature>
<evidence type="ECO:0000256" key="4">
    <source>
        <dbReference type="ARBA" id="ARBA00012094"/>
    </source>
</evidence>
<keyword evidence="8 14" id="KW-0106">Calcium</keyword>
<dbReference type="Proteomes" id="UP001153620">
    <property type="component" value="Chromosome 1"/>
</dbReference>
<dbReference type="SUPFAM" id="SSF56529">
    <property type="entry name" value="FAH"/>
    <property type="match status" value="1"/>
</dbReference>
<dbReference type="PANTHER" id="PTHR43069">
    <property type="entry name" value="FUMARYLACETOACETASE"/>
    <property type="match status" value="1"/>
</dbReference>
<feature type="binding site" evidence="13">
    <location>
        <position position="346"/>
    </location>
    <ligand>
        <name>substrate</name>
    </ligand>
</feature>
<dbReference type="InterPro" id="IPR036663">
    <property type="entry name" value="Fumarylacetoacetase_C_sf"/>
</dbReference>
<evidence type="ECO:0000256" key="2">
    <source>
        <dbReference type="ARBA" id="ARBA00004782"/>
    </source>
</evidence>
<proteinExistence type="inferred from homology"/>
<keyword evidence="19" id="KW-1185">Reference proteome</keyword>
<dbReference type="GO" id="GO:0004334">
    <property type="term" value="F:fumarylacetoacetase activity"/>
    <property type="evidence" value="ECO:0007669"/>
    <property type="project" value="UniProtKB-UniRule"/>
</dbReference>
<feature type="domain" description="Fumarylacetoacetase-like C-terminal" evidence="16">
    <location>
        <begin position="122"/>
        <end position="407"/>
    </location>
</feature>
<dbReference type="EC" id="3.7.1.2" evidence="4 15"/>
<feature type="binding site" evidence="13">
    <location>
        <position position="124"/>
    </location>
    <ligand>
        <name>substrate</name>
    </ligand>
</feature>
<evidence type="ECO:0000256" key="10">
    <source>
        <dbReference type="ARBA" id="ARBA00022878"/>
    </source>
</evidence>
<sequence>MSTFVQVPAESDFPIQNLPYGIFSTSCNANRRVGVAIGEQILDLSAVANFYPEYVQNALRANVLNPLMALGYDAWNDVRTITRDLLLAGSSLDKNEELKKRAIFKQSDSTMHLPASIGDYTDFYSSIHHATNVGIMFRGKENALMPNWKYLPVGYHGRASSVVVSGTPINRPLGQTQPVDGEAPVFGPCRLMDFELEMAFFIGGPPTKLGERVTTKEAAKRVFGFVLMNDWSARDVQKWEYVPLGPFTAKNLGTSISAWVVPVAALQPFAVPNFPQEPKPFPYLQHDEVFNFNIELFVDIKPENGTQVTVSHSNYRHLYWTALQQIAHHSVTGCNLNPGDLLASGTISGETEDSYGSMLEISWKGTRSISVGENQTRKFLQDGDEVVIRGFCNGDYRIGFGDVRGKVLPAIPFEN</sequence>
<feature type="binding site" evidence="13">
    <location>
        <position position="241"/>
    </location>
    <ligand>
        <name>substrate</name>
    </ligand>
</feature>
<dbReference type="FunFam" id="3.90.850.10:FF:000004">
    <property type="entry name" value="Fumarylacetoacetase"/>
    <property type="match status" value="1"/>
</dbReference>